<name>A0A7W7I028_9ACTN</name>
<dbReference type="InterPro" id="IPR050884">
    <property type="entry name" value="CNP_phosphodiesterase-III"/>
</dbReference>
<dbReference type="GO" id="GO:0046872">
    <property type="term" value="F:metal ion binding"/>
    <property type="evidence" value="ECO:0007669"/>
    <property type="project" value="UniProtKB-KW"/>
</dbReference>
<dbReference type="GO" id="GO:0016787">
    <property type="term" value="F:hydrolase activity"/>
    <property type="evidence" value="ECO:0007669"/>
    <property type="project" value="UniProtKB-KW"/>
</dbReference>
<dbReference type="Pfam" id="PF00149">
    <property type="entry name" value="Metallophos"/>
    <property type="match status" value="1"/>
</dbReference>
<dbReference type="SUPFAM" id="SSF56300">
    <property type="entry name" value="Metallo-dependent phosphatases"/>
    <property type="match status" value="1"/>
</dbReference>
<evidence type="ECO:0000256" key="2">
    <source>
        <dbReference type="ARBA" id="ARBA00022801"/>
    </source>
</evidence>
<gene>
    <name evidence="6" type="ORF">BJ971_004455</name>
</gene>
<evidence type="ECO:0000256" key="4">
    <source>
        <dbReference type="ARBA" id="ARBA00025742"/>
    </source>
</evidence>
<reference evidence="6 7" key="1">
    <citation type="submission" date="2020-08" db="EMBL/GenBank/DDBJ databases">
        <title>Sequencing the genomes of 1000 actinobacteria strains.</title>
        <authorList>
            <person name="Klenk H.-P."/>
        </authorList>
    </citation>
    <scope>NUCLEOTIDE SEQUENCE [LARGE SCALE GENOMIC DNA]</scope>
    <source>
        <strain evidence="6 7">DSM 43149</strain>
    </source>
</reference>
<dbReference type="Proteomes" id="UP000578112">
    <property type="component" value="Unassembled WGS sequence"/>
</dbReference>
<dbReference type="PANTHER" id="PTHR42988">
    <property type="entry name" value="PHOSPHOHYDROLASE"/>
    <property type="match status" value="1"/>
</dbReference>
<dbReference type="PANTHER" id="PTHR42988:SF2">
    <property type="entry name" value="CYCLIC NUCLEOTIDE PHOSPHODIESTERASE CBUA0032-RELATED"/>
    <property type="match status" value="1"/>
</dbReference>
<accession>A0A7W7I028</accession>
<dbReference type="AlphaFoldDB" id="A0A7W7I028"/>
<keyword evidence="3" id="KW-0408">Iron</keyword>
<comment type="similarity">
    <text evidence="4">Belongs to the cyclic nucleotide phosphodiesterase class-III family.</text>
</comment>
<keyword evidence="7" id="KW-1185">Reference proteome</keyword>
<organism evidence="6 7">
    <name type="scientific">Actinoplanes digitatis</name>
    <dbReference type="NCBI Taxonomy" id="1868"/>
    <lineage>
        <taxon>Bacteria</taxon>
        <taxon>Bacillati</taxon>
        <taxon>Actinomycetota</taxon>
        <taxon>Actinomycetes</taxon>
        <taxon>Micromonosporales</taxon>
        <taxon>Micromonosporaceae</taxon>
        <taxon>Actinoplanes</taxon>
    </lineage>
</organism>
<proteinExistence type="inferred from homology"/>
<evidence type="ECO:0000256" key="3">
    <source>
        <dbReference type="ARBA" id="ARBA00023004"/>
    </source>
</evidence>
<feature type="domain" description="Calcineurin-like phosphoesterase" evidence="5">
    <location>
        <begin position="1"/>
        <end position="187"/>
    </location>
</feature>
<evidence type="ECO:0000313" key="6">
    <source>
        <dbReference type="EMBL" id="MBB4763899.1"/>
    </source>
</evidence>
<sequence>MRLVHVTDLHFGAEDPDVVAGLRADLAGQDIDRVLVSGDLTMRARTGQFRAARTLLESIGRPWTSVPGNHDLPLDRVLTRALRPLDGYRRFVDAQPQPMLHADGLQVLGLSTARPYLWKNGRVDAGQVARIGSVFTAAARLRVLMVHHPVFRSAQRPGLTLLHGAGRALRAAARAGVDVVICGHDHVAAQADLSLTRPGLGRHMIGVMSGTACSRRVRAGESQSYTVLELSGERLRLRVRHWRGGRFETRSETEWRRTADGWHA</sequence>
<evidence type="ECO:0000259" key="5">
    <source>
        <dbReference type="Pfam" id="PF00149"/>
    </source>
</evidence>
<protein>
    <submittedName>
        <fullName evidence="6">3',5'-cyclic AMP phosphodiesterase CpdA</fullName>
    </submittedName>
</protein>
<evidence type="ECO:0000256" key="1">
    <source>
        <dbReference type="ARBA" id="ARBA00022723"/>
    </source>
</evidence>
<dbReference type="RefSeq" id="WP_184995148.1">
    <property type="nucleotide sequence ID" value="NZ_BOMK01000024.1"/>
</dbReference>
<comment type="caution">
    <text evidence="6">The sequence shown here is derived from an EMBL/GenBank/DDBJ whole genome shotgun (WGS) entry which is preliminary data.</text>
</comment>
<evidence type="ECO:0000313" key="7">
    <source>
        <dbReference type="Proteomes" id="UP000578112"/>
    </source>
</evidence>
<dbReference type="EMBL" id="JACHNH010000001">
    <property type="protein sequence ID" value="MBB4763899.1"/>
    <property type="molecule type" value="Genomic_DNA"/>
</dbReference>
<dbReference type="Gene3D" id="3.60.21.10">
    <property type="match status" value="1"/>
</dbReference>
<dbReference type="InterPro" id="IPR029052">
    <property type="entry name" value="Metallo-depent_PP-like"/>
</dbReference>
<dbReference type="InterPro" id="IPR004843">
    <property type="entry name" value="Calcineurin-like_PHP"/>
</dbReference>
<keyword evidence="1" id="KW-0479">Metal-binding</keyword>
<keyword evidence="2" id="KW-0378">Hydrolase</keyword>